<dbReference type="EMBL" id="LR796684">
    <property type="protein sequence ID" value="CAB4159347.1"/>
    <property type="molecule type" value="Genomic_DNA"/>
</dbReference>
<protein>
    <submittedName>
        <fullName evidence="2">Uncharacterized protein</fullName>
    </submittedName>
</protein>
<reference evidence="2" key="1">
    <citation type="submission" date="2020-04" db="EMBL/GenBank/DDBJ databases">
        <authorList>
            <person name="Chiriac C."/>
            <person name="Salcher M."/>
            <person name="Ghai R."/>
            <person name="Kavagutti S V."/>
        </authorList>
    </citation>
    <scope>NUCLEOTIDE SEQUENCE</scope>
</reference>
<sequence length="109" mass="11936">MNSLIEWAPPHPIPQDAWDAFVAMRKSKGKRNTWSELARDRAVAKLLDMAKRGVDVREVLLTCAEFGWVGVEWGEAHVARQAVATSPREGQAPTSRAGAGLAALQGMKR</sequence>
<feature type="region of interest" description="Disordered" evidence="1">
    <location>
        <begin position="84"/>
        <end position="109"/>
    </location>
</feature>
<name>A0A6J5NKK1_9CAUD</name>
<evidence type="ECO:0000256" key="1">
    <source>
        <dbReference type="SAM" id="MobiDB-lite"/>
    </source>
</evidence>
<gene>
    <name evidence="2" type="ORF">UFOVP707_83</name>
</gene>
<organism evidence="2">
    <name type="scientific">uncultured Caudovirales phage</name>
    <dbReference type="NCBI Taxonomy" id="2100421"/>
    <lineage>
        <taxon>Viruses</taxon>
        <taxon>Duplodnaviria</taxon>
        <taxon>Heunggongvirae</taxon>
        <taxon>Uroviricota</taxon>
        <taxon>Caudoviricetes</taxon>
        <taxon>Peduoviridae</taxon>
        <taxon>Maltschvirus</taxon>
        <taxon>Maltschvirus maltsch</taxon>
    </lineage>
</organism>
<accession>A0A6J5NKK1</accession>
<proteinExistence type="predicted"/>
<evidence type="ECO:0000313" key="2">
    <source>
        <dbReference type="EMBL" id="CAB4159347.1"/>
    </source>
</evidence>